<evidence type="ECO:0000313" key="2">
    <source>
        <dbReference type="Ensembl" id="ENSGAGP00000006004.1"/>
    </source>
</evidence>
<keyword evidence="3" id="KW-1185">Reference proteome</keyword>
<reference evidence="2" key="2">
    <citation type="submission" date="2025-08" db="UniProtKB">
        <authorList>
            <consortium name="Ensembl"/>
        </authorList>
    </citation>
    <scope>IDENTIFICATION</scope>
</reference>
<feature type="region of interest" description="Disordered" evidence="1">
    <location>
        <begin position="1"/>
        <end position="31"/>
    </location>
</feature>
<accession>A0A452GV57</accession>
<reference evidence="2" key="3">
    <citation type="submission" date="2025-09" db="UniProtKB">
        <authorList>
            <consortium name="Ensembl"/>
        </authorList>
    </citation>
    <scope>IDENTIFICATION</scope>
</reference>
<evidence type="ECO:0000256" key="1">
    <source>
        <dbReference type="SAM" id="MobiDB-lite"/>
    </source>
</evidence>
<sequence length="96" mass="10114">RPFTAPGSSSLERAVTNDKDPLAGGQGPAGAGCAPRGLGLTPFLPFNWEIPSQRISSGLGSQGNDMAIKQQMENLTIGDVEVSQIHAEYCHICYLA</sequence>
<dbReference type="Ensembl" id="ENSGAGT00000006995.1">
    <property type="protein sequence ID" value="ENSGAGP00000006004.1"/>
    <property type="gene ID" value="ENSGAGG00000004879.1"/>
</dbReference>
<organism evidence="2 3">
    <name type="scientific">Gopherus agassizii</name>
    <name type="common">Agassiz's desert tortoise</name>
    <dbReference type="NCBI Taxonomy" id="38772"/>
    <lineage>
        <taxon>Eukaryota</taxon>
        <taxon>Metazoa</taxon>
        <taxon>Chordata</taxon>
        <taxon>Craniata</taxon>
        <taxon>Vertebrata</taxon>
        <taxon>Euteleostomi</taxon>
        <taxon>Archelosauria</taxon>
        <taxon>Testudinata</taxon>
        <taxon>Testudines</taxon>
        <taxon>Cryptodira</taxon>
        <taxon>Durocryptodira</taxon>
        <taxon>Testudinoidea</taxon>
        <taxon>Testudinidae</taxon>
        <taxon>Gopherus</taxon>
    </lineage>
</organism>
<feature type="compositionally biased region" description="Polar residues" evidence="1">
    <location>
        <begin position="1"/>
        <end position="11"/>
    </location>
</feature>
<name>A0A452GV57_9SAUR</name>
<reference evidence="3" key="1">
    <citation type="journal article" date="2017" name="PLoS ONE">
        <title>The Agassiz's desert tortoise genome provides a resource for the conservation of a threatened species.</title>
        <authorList>
            <person name="Tollis M."/>
            <person name="DeNardo D.F."/>
            <person name="Cornelius J.A."/>
            <person name="Dolby G.A."/>
            <person name="Edwards T."/>
            <person name="Henen B.T."/>
            <person name="Karl A.E."/>
            <person name="Murphy R.W."/>
            <person name="Kusumi K."/>
        </authorList>
    </citation>
    <scope>NUCLEOTIDE SEQUENCE [LARGE SCALE GENOMIC DNA]</scope>
</reference>
<evidence type="ECO:0000313" key="3">
    <source>
        <dbReference type="Proteomes" id="UP000291020"/>
    </source>
</evidence>
<dbReference type="AlphaFoldDB" id="A0A452GV57"/>
<proteinExistence type="predicted"/>
<dbReference type="Proteomes" id="UP000291020">
    <property type="component" value="Unassembled WGS sequence"/>
</dbReference>
<protein>
    <submittedName>
        <fullName evidence="2">Uncharacterized protein</fullName>
    </submittedName>
</protein>